<dbReference type="AlphaFoldDB" id="A0AAX6HBP1"/>
<dbReference type="CDD" id="cd18432">
    <property type="entry name" value="BRCT_PAXIP1_rpt6_like"/>
    <property type="match status" value="1"/>
</dbReference>
<dbReference type="InterPro" id="IPR016181">
    <property type="entry name" value="Acyl_CoA_acyltransferase"/>
</dbReference>
<dbReference type="InterPro" id="IPR051579">
    <property type="entry name" value="DDR_Transcriptional_Reg"/>
</dbReference>
<dbReference type="SUPFAM" id="SSF52113">
    <property type="entry name" value="BRCT domain"/>
    <property type="match status" value="2"/>
</dbReference>
<dbReference type="CDD" id="cd04301">
    <property type="entry name" value="NAT_SF"/>
    <property type="match status" value="1"/>
</dbReference>
<evidence type="ECO:0000256" key="2">
    <source>
        <dbReference type="ARBA" id="ARBA00022763"/>
    </source>
</evidence>
<evidence type="ECO:0000259" key="5">
    <source>
        <dbReference type="PROSITE" id="PS50172"/>
    </source>
</evidence>
<keyword evidence="8" id="KW-1185">Reference proteome</keyword>
<dbReference type="SMART" id="SM00292">
    <property type="entry name" value="BRCT"/>
    <property type="match status" value="2"/>
</dbReference>
<comment type="subcellular location">
    <subcellularLocation>
        <location evidence="1">Nucleus</location>
    </subcellularLocation>
</comment>
<reference evidence="7" key="1">
    <citation type="journal article" date="2023" name="GigaByte">
        <title>Genome assembly of the bearded iris, Iris pallida Lam.</title>
        <authorList>
            <person name="Bruccoleri R.E."/>
            <person name="Oakeley E.J."/>
            <person name="Faust A.M.E."/>
            <person name="Altorfer M."/>
            <person name="Dessus-Babus S."/>
            <person name="Burckhardt D."/>
            <person name="Oertli M."/>
            <person name="Naumann U."/>
            <person name="Petersen F."/>
            <person name="Wong J."/>
        </authorList>
    </citation>
    <scope>NUCLEOTIDE SEQUENCE</scope>
    <source>
        <strain evidence="7">GSM-AAB239-AS_SAM_17_03QT</strain>
    </source>
</reference>
<dbReference type="InterPro" id="IPR001357">
    <property type="entry name" value="BRCT_dom"/>
</dbReference>
<protein>
    <submittedName>
        <fullName evidence="7">Uncharacterized protein</fullName>
    </submittedName>
</protein>
<dbReference type="EMBL" id="JANAVB010010791">
    <property type="protein sequence ID" value="KAJ6838469.1"/>
    <property type="molecule type" value="Genomic_DNA"/>
</dbReference>
<dbReference type="PANTHER" id="PTHR23196:SF8">
    <property type="entry name" value="N-ACETYLTRANSFERASE"/>
    <property type="match status" value="1"/>
</dbReference>
<dbReference type="GO" id="GO:0006974">
    <property type="term" value="P:DNA damage response"/>
    <property type="evidence" value="ECO:0007669"/>
    <property type="project" value="UniProtKB-KW"/>
</dbReference>
<feature type="domain" description="N-acetyltransferase" evidence="6">
    <location>
        <begin position="30"/>
        <end position="183"/>
    </location>
</feature>
<name>A0AAX6HBP1_IRIPA</name>
<accession>A0AAX6HBP1</accession>
<evidence type="ECO:0000256" key="1">
    <source>
        <dbReference type="ARBA" id="ARBA00004123"/>
    </source>
</evidence>
<evidence type="ECO:0000256" key="3">
    <source>
        <dbReference type="ARBA" id="ARBA00023242"/>
    </source>
</evidence>
<keyword evidence="2" id="KW-0227">DNA damage</keyword>
<evidence type="ECO:0000259" key="6">
    <source>
        <dbReference type="PROSITE" id="PS51186"/>
    </source>
</evidence>
<organism evidence="7 8">
    <name type="scientific">Iris pallida</name>
    <name type="common">Sweet iris</name>
    <dbReference type="NCBI Taxonomy" id="29817"/>
    <lineage>
        <taxon>Eukaryota</taxon>
        <taxon>Viridiplantae</taxon>
        <taxon>Streptophyta</taxon>
        <taxon>Embryophyta</taxon>
        <taxon>Tracheophyta</taxon>
        <taxon>Spermatophyta</taxon>
        <taxon>Magnoliopsida</taxon>
        <taxon>Liliopsida</taxon>
        <taxon>Asparagales</taxon>
        <taxon>Iridaceae</taxon>
        <taxon>Iridoideae</taxon>
        <taxon>Irideae</taxon>
        <taxon>Iris</taxon>
    </lineage>
</organism>
<gene>
    <name evidence="7" type="ORF">M6B38_320940</name>
</gene>
<proteinExistence type="predicted"/>
<keyword evidence="3" id="KW-0539">Nucleus</keyword>
<dbReference type="PROSITE" id="PS50172">
    <property type="entry name" value="BRCT"/>
    <property type="match status" value="2"/>
</dbReference>
<dbReference type="Pfam" id="PF16589">
    <property type="entry name" value="BRCT_2"/>
    <property type="match status" value="1"/>
</dbReference>
<dbReference type="SUPFAM" id="SSF55729">
    <property type="entry name" value="Acyl-CoA N-acyltransferases (Nat)"/>
    <property type="match status" value="1"/>
</dbReference>
<dbReference type="Gene3D" id="3.40.630.30">
    <property type="match status" value="1"/>
</dbReference>
<reference evidence="7" key="2">
    <citation type="submission" date="2023-04" db="EMBL/GenBank/DDBJ databases">
        <authorList>
            <person name="Bruccoleri R.E."/>
            <person name="Oakeley E.J."/>
            <person name="Faust A.-M."/>
            <person name="Dessus-Babus S."/>
            <person name="Altorfer M."/>
            <person name="Burckhardt D."/>
            <person name="Oertli M."/>
            <person name="Naumann U."/>
            <person name="Petersen F."/>
            <person name="Wong J."/>
        </authorList>
    </citation>
    <scope>NUCLEOTIDE SEQUENCE</scope>
    <source>
        <strain evidence="7">GSM-AAB239-AS_SAM_17_03QT</strain>
        <tissue evidence="7">Leaf</tissue>
    </source>
</reference>
<comment type="caution">
    <text evidence="7">The sequence shown here is derived from an EMBL/GenBank/DDBJ whole genome shotgun (WGS) entry which is preliminary data.</text>
</comment>
<dbReference type="PANTHER" id="PTHR23196">
    <property type="entry name" value="PAX TRANSCRIPTION ACTIVATION DOMAIN INTERACTING PROTEIN"/>
    <property type="match status" value="1"/>
</dbReference>
<dbReference type="Proteomes" id="UP001140949">
    <property type="component" value="Unassembled WGS sequence"/>
</dbReference>
<sequence>MLSLLDEPRKSLDRKLESKEDYSFVLVNPKDGDTATKSLLQDVLKIYEEELPTMNYAANTGKESQFLEKCISSGKYRTLILRSNCTDGSREVIAAVSFQIIPSDTQYAEIPLAAVSANYQNKGIGHLLCEELKARLQGVGILTILCWADKESEGFWLKKGFISIGEVDSKGKARRLPIKADIRRALCFPGGSTLMVAHLKRDDVASVDFTSKSNAKPYNCFPTVSAGHAAISRTDTSVSLSEHATGSVFHQTKTAQSQQLLKEDCSSDSPHGNGHSPAPISLPCHRSSSPCMDAQCNCTGVNLEVPENGCKTDGIVPSGPKVKRRVWEASLSSLKSKRVRGSHHIDGCQDIGQDLASVQVRGLNAFDDCSLGNSGHKSLVEVLRDDPVDVNSWRAHTASKLDNVVPESNGPRIMFMNIADDAKKECLTKIVKELGGSVTCDGSASTHVMTGKARRTMNFCIALCSGAWILSPHWLKESCREGRFLGESQFILQDEDYLLKYKSELRDAVIRARSNPKSLLKGYNFCISKYIQPSVNILSAIIKSAGGSVIPTLDGIQDPSSTIFLACEEDMEDTVVATNKGILTYSGDWFMTCVMKQELNLEAPQFAESL</sequence>
<dbReference type="Pfam" id="PF00583">
    <property type="entry name" value="Acetyltransf_1"/>
    <property type="match status" value="1"/>
</dbReference>
<evidence type="ECO:0000256" key="4">
    <source>
        <dbReference type="SAM" id="MobiDB-lite"/>
    </source>
</evidence>
<dbReference type="InterPro" id="IPR000182">
    <property type="entry name" value="GNAT_dom"/>
</dbReference>
<feature type="domain" description="BRCT" evidence="5">
    <location>
        <begin position="515"/>
        <end position="599"/>
    </location>
</feature>
<dbReference type="PROSITE" id="PS51186">
    <property type="entry name" value="GNAT"/>
    <property type="match status" value="1"/>
</dbReference>
<feature type="domain" description="BRCT" evidence="5">
    <location>
        <begin position="409"/>
        <end position="492"/>
    </location>
</feature>
<dbReference type="Pfam" id="PF00533">
    <property type="entry name" value="BRCT"/>
    <property type="match status" value="1"/>
</dbReference>
<evidence type="ECO:0000313" key="8">
    <source>
        <dbReference type="Proteomes" id="UP001140949"/>
    </source>
</evidence>
<dbReference type="Gene3D" id="3.40.50.10190">
    <property type="entry name" value="BRCT domain"/>
    <property type="match status" value="2"/>
</dbReference>
<dbReference type="GO" id="GO:0005634">
    <property type="term" value="C:nucleus"/>
    <property type="evidence" value="ECO:0007669"/>
    <property type="project" value="UniProtKB-SubCell"/>
</dbReference>
<evidence type="ECO:0000313" key="7">
    <source>
        <dbReference type="EMBL" id="KAJ6838469.1"/>
    </source>
</evidence>
<dbReference type="InterPro" id="IPR036420">
    <property type="entry name" value="BRCT_dom_sf"/>
</dbReference>
<dbReference type="GO" id="GO:0016747">
    <property type="term" value="F:acyltransferase activity, transferring groups other than amino-acyl groups"/>
    <property type="evidence" value="ECO:0007669"/>
    <property type="project" value="InterPro"/>
</dbReference>
<feature type="region of interest" description="Disordered" evidence="4">
    <location>
        <begin position="259"/>
        <end position="281"/>
    </location>
</feature>